<evidence type="ECO:0000259" key="2">
    <source>
        <dbReference type="Pfam" id="PF09976"/>
    </source>
</evidence>
<reference evidence="4" key="1">
    <citation type="journal article" date="2019" name="Int. J. Syst. Evol. Microbiol.">
        <title>The Global Catalogue of Microorganisms (GCM) 10K type strain sequencing project: providing services to taxonomists for standard genome sequencing and annotation.</title>
        <authorList>
            <consortium name="The Broad Institute Genomics Platform"/>
            <consortium name="The Broad Institute Genome Sequencing Center for Infectious Disease"/>
            <person name="Wu L."/>
            <person name="Ma J."/>
        </authorList>
    </citation>
    <scope>NUCLEOTIDE SEQUENCE [LARGE SCALE GENOMIC DNA]</scope>
    <source>
        <strain evidence="4">CGMCC 4.7106</strain>
    </source>
</reference>
<feature type="domain" description="Ancillary SecYEG translocon subunit/Cell division coordinator CpoB TPR" evidence="2">
    <location>
        <begin position="31"/>
        <end position="199"/>
    </location>
</feature>
<dbReference type="InterPro" id="IPR011990">
    <property type="entry name" value="TPR-like_helical_dom_sf"/>
</dbReference>
<keyword evidence="1" id="KW-0812">Transmembrane</keyword>
<dbReference type="RefSeq" id="WP_386819972.1">
    <property type="nucleotide sequence ID" value="NZ_JBHUIT010000011.1"/>
</dbReference>
<dbReference type="Gene3D" id="1.25.40.10">
    <property type="entry name" value="Tetratricopeptide repeat domain"/>
    <property type="match status" value="1"/>
</dbReference>
<dbReference type="Pfam" id="PF09976">
    <property type="entry name" value="TPR_21"/>
    <property type="match status" value="1"/>
</dbReference>
<sequence length="264" mass="27948">MSNHTTLDAETGSPLGEISQAPPALEVFLDKHQMKLIVIAVILTILTAAYVVYSGIKQGGEETAGELLTKAVDSEDLQSVVKNHEGTAAANSAKILLAEKQWEEGLQDEAISTLRAFVENEGEHPARPSAEASLATKLASQGKADEAVELLKKLTEDSDSRYLAPFAWITLGDLEASKGNVEAAVKAYETVGRDFPGSSFSQEATLRSQVVKAKAPALVSAPITVPEVKLTGEDDEKAPAGDLEINDLIDAVKDGANETPSLPE</sequence>
<protein>
    <submittedName>
        <fullName evidence="3">Tetratricopeptide repeat protein</fullName>
    </submittedName>
</protein>
<gene>
    <name evidence="3" type="ORF">ACFSSA_08340</name>
</gene>
<organism evidence="3 4">
    <name type="scientific">Luteolibacter algae</name>
    <dbReference type="NCBI Taxonomy" id="454151"/>
    <lineage>
        <taxon>Bacteria</taxon>
        <taxon>Pseudomonadati</taxon>
        <taxon>Verrucomicrobiota</taxon>
        <taxon>Verrucomicrobiia</taxon>
        <taxon>Verrucomicrobiales</taxon>
        <taxon>Verrucomicrobiaceae</taxon>
        <taxon>Luteolibacter</taxon>
    </lineage>
</organism>
<evidence type="ECO:0000313" key="4">
    <source>
        <dbReference type="Proteomes" id="UP001597375"/>
    </source>
</evidence>
<dbReference type="InterPro" id="IPR018704">
    <property type="entry name" value="SecYEG/CpoB_TPR"/>
</dbReference>
<feature type="transmembrane region" description="Helical" evidence="1">
    <location>
        <begin position="36"/>
        <end position="53"/>
    </location>
</feature>
<keyword evidence="4" id="KW-1185">Reference proteome</keyword>
<dbReference type="SUPFAM" id="SSF48452">
    <property type="entry name" value="TPR-like"/>
    <property type="match status" value="1"/>
</dbReference>
<keyword evidence="1" id="KW-0472">Membrane</keyword>
<keyword evidence="1" id="KW-1133">Transmembrane helix</keyword>
<evidence type="ECO:0000256" key="1">
    <source>
        <dbReference type="SAM" id="Phobius"/>
    </source>
</evidence>
<proteinExistence type="predicted"/>
<dbReference type="EMBL" id="JBHUIT010000011">
    <property type="protein sequence ID" value="MFD2256682.1"/>
    <property type="molecule type" value="Genomic_DNA"/>
</dbReference>
<evidence type="ECO:0000313" key="3">
    <source>
        <dbReference type="EMBL" id="MFD2256682.1"/>
    </source>
</evidence>
<dbReference type="Proteomes" id="UP001597375">
    <property type="component" value="Unassembled WGS sequence"/>
</dbReference>
<comment type="caution">
    <text evidence="3">The sequence shown here is derived from an EMBL/GenBank/DDBJ whole genome shotgun (WGS) entry which is preliminary data.</text>
</comment>
<accession>A0ABW5D733</accession>
<name>A0ABW5D733_9BACT</name>